<accession>A0ABY7WGJ0</accession>
<keyword evidence="4" id="KW-0472">Membrane</keyword>
<dbReference type="Proteomes" id="UP001221558">
    <property type="component" value="Chromosome"/>
</dbReference>
<evidence type="ECO:0000256" key="1">
    <source>
        <dbReference type="ARBA" id="ARBA00004442"/>
    </source>
</evidence>
<keyword evidence="5" id="KW-0998">Cell outer membrane</keyword>
<sequence length="607" mass="68125">MKFTTYQRPNLNTLMRWLFGLLCSIVLLLNSHCTKTIEDYPLEVPGIDIVFDPTDSLGVNAVNFHNNIYSNLPQGFNRIGTTTTGSGIVGVLSLSANILDAGSDDAVANAEGDNIEFYQRGSFDTFVLPDNVWSSNYAGIRKVNIFLKNIHVVPFSEAGLENRLIAEAKVLRAIFYFELLKRWGGVPIIGDTIFEYDTQIQVPRNSFQECVDYIEQQLDEAYPDLRGSNGGSPVFAAEFGRVSQGFVWGLKSRLYLYAASPLHNPSGALDKWALAADAARRFIENVNNQTFAYSLHTATATAHVNSTNVRHMSADANYATYVNRFLNIFSTRFNNEIILARMSGTNQILEQLNGPVGNQRGDLGKTNPTQNFVDAFEMRNGLEISASNSGYDASNPYYNRDPRLAGSVFVNGMPWTGRSVETFDGGLDRPQGYGNVNSTETRTGYYMRKFLTDNGNQTARANANHNFPYMRYAEILLNYAEAQNEAAGPVQQVYTAINQVRSRVGMPNLPAGLSQSQMRSRIRQERRVELAFEEHRFFDIRRWNIAGEVFASPLYGIQITRAADGRLSYNRVSVFTPYYIAPKMNLYPIPFNEMSSNRAMVQNPEWN</sequence>
<evidence type="ECO:0000259" key="7">
    <source>
        <dbReference type="Pfam" id="PF14322"/>
    </source>
</evidence>
<dbReference type="InterPro" id="IPR011990">
    <property type="entry name" value="TPR-like_helical_dom_sf"/>
</dbReference>
<reference evidence="8 9" key="1">
    <citation type="submission" date="2023-02" db="EMBL/GenBank/DDBJ databases">
        <title>Genome sequence of Sphingobacterium sp. KACC 22765.</title>
        <authorList>
            <person name="Kim S."/>
            <person name="Heo J."/>
            <person name="Kwon S.-W."/>
        </authorList>
    </citation>
    <scope>NUCLEOTIDE SEQUENCE [LARGE SCALE GENOMIC DNA]</scope>
    <source>
        <strain evidence="8 9">KACC 22765</strain>
    </source>
</reference>
<evidence type="ECO:0000259" key="6">
    <source>
        <dbReference type="Pfam" id="PF07980"/>
    </source>
</evidence>
<comment type="subcellular location">
    <subcellularLocation>
        <location evidence="1">Cell outer membrane</location>
    </subcellularLocation>
</comment>
<dbReference type="SUPFAM" id="SSF48452">
    <property type="entry name" value="TPR-like"/>
    <property type="match status" value="1"/>
</dbReference>
<gene>
    <name evidence="8" type="ORF">PQ465_20395</name>
</gene>
<feature type="domain" description="RagB/SusD" evidence="6">
    <location>
        <begin position="360"/>
        <end position="606"/>
    </location>
</feature>
<evidence type="ECO:0000256" key="3">
    <source>
        <dbReference type="ARBA" id="ARBA00022729"/>
    </source>
</evidence>
<evidence type="ECO:0000313" key="8">
    <source>
        <dbReference type="EMBL" id="WDF68642.1"/>
    </source>
</evidence>
<dbReference type="InterPro" id="IPR012944">
    <property type="entry name" value="SusD_RagB_dom"/>
</dbReference>
<evidence type="ECO:0000313" key="9">
    <source>
        <dbReference type="Proteomes" id="UP001221558"/>
    </source>
</evidence>
<feature type="domain" description="SusD-like N-terminal" evidence="7">
    <location>
        <begin position="128"/>
        <end position="221"/>
    </location>
</feature>
<dbReference type="Pfam" id="PF14322">
    <property type="entry name" value="SusD-like_3"/>
    <property type="match status" value="1"/>
</dbReference>
<evidence type="ECO:0000256" key="5">
    <source>
        <dbReference type="ARBA" id="ARBA00023237"/>
    </source>
</evidence>
<dbReference type="Gene3D" id="1.25.40.390">
    <property type="match status" value="1"/>
</dbReference>
<keyword evidence="9" id="KW-1185">Reference proteome</keyword>
<dbReference type="InterPro" id="IPR033985">
    <property type="entry name" value="SusD-like_N"/>
</dbReference>
<keyword evidence="3" id="KW-0732">Signal</keyword>
<dbReference type="Pfam" id="PF07980">
    <property type="entry name" value="SusD_RagB"/>
    <property type="match status" value="1"/>
</dbReference>
<name>A0ABY7WGJ0_9SPHI</name>
<proteinExistence type="inferred from homology"/>
<organism evidence="8 9">
    <name type="scientific">Sphingobacterium oryzagri</name>
    <dbReference type="NCBI Taxonomy" id="3025669"/>
    <lineage>
        <taxon>Bacteria</taxon>
        <taxon>Pseudomonadati</taxon>
        <taxon>Bacteroidota</taxon>
        <taxon>Sphingobacteriia</taxon>
        <taxon>Sphingobacteriales</taxon>
        <taxon>Sphingobacteriaceae</taxon>
        <taxon>Sphingobacterium</taxon>
    </lineage>
</organism>
<dbReference type="RefSeq" id="WP_274267375.1">
    <property type="nucleotide sequence ID" value="NZ_CP117880.1"/>
</dbReference>
<dbReference type="EMBL" id="CP117880">
    <property type="protein sequence ID" value="WDF68642.1"/>
    <property type="molecule type" value="Genomic_DNA"/>
</dbReference>
<evidence type="ECO:0000256" key="2">
    <source>
        <dbReference type="ARBA" id="ARBA00006275"/>
    </source>
</evidence>
<dbReference type="CDD" id="cd08977">
    <property type="entry name" value="SusD"/>
    <property type="match status" value="1"/>
</dbReference>
<comment type="similarity">
    <text evidence="2">Belongs to the SusD family.</text>
</comment>
<protein>
    <submittedName>
        <fullName evidence="8">RagB/SusD family nutrient uptake outer membrane protein</fullName>
    </submittedName>
</protein>
<evidence type="ECO:0000256" key="4">
    <source>
        <dbReference type="ARBA" id="ARBA00023136"/>
    </source>
</evidence>